<gene>
    <name evidence="2" type="ORF">H9Q80_02035</name>
</gene>
<reference evidence="2 3" key="1">
    <citation type="submission" date="2020-08" db="EMBL/GenBank/DDBJ databases">
        <authorList>
            <person name="Liu C."/>
            <person name="Sun Q."/>
        </authorList>
    </citation>
    <scope>NUCLEOTIDE SEQUENCE [LARGE SCALE GENOMIC DNA]</scope>
    <source>
        <strain evidence="2 3">NSJ-61</strain>
    </source>
</reference>
<protein>
    <submittedName>
        <fullName evidence="2">Uncharacterized protein</fullName>
    </submittedName>
</protein>
<feature type="transmembrane region" description="Helical" evidence="1">
    <location>
        <begin position="57"/>
        <end position="80"/>
    </location>
</feature>
<dbReference type="AlphaFoldDB" id="A0A7G9GPM0"/>
<dbReference type="RefSeq" id="WP_117455600.1">
    <property type="nucleotide sequence ID" value="NZ_CP060636.1"/>
</dbReference>
<keyword evidence="1" id="KW-1133">Transmembrane helix</keyword>
<keyword evidence="1" id="KW-0472">Membrane</keyword>
<dbReference type="PROSITE" id="PS51257">
    <property type="entry name" value="PROKAR_LIPOPROTEIN"/>
    <property type="match status" value="1"/>
</dbReference>
<organism evidence="2 3">
    <name type="scientific">[Eubacterium] hominis</name>
    <dbReference type="NCBI Taxonomy" id="2764325"/>
    <lineage>
        <taxon>Bacteria</taxon>
        <taxon>Bacillati</taxon>
        <taxon>Bacillota</taxon>
        <taxon>Erysipelotrichia</taxon>
        <taxon>Erysipelotrichales</taxon>
        <taxon>Erysipelotrichaceae</taxon>
        <taxon>Amedibacillus</taxon>
    </lineage>
</organism>
<evidence type="ECO:0000256" key="1">
    <source>
        <dbReference type="SAM" id="Phobius"/>
    </source>
</evidence>
<dbReference type="EMBL" id="CP060636">
    <property type="protein sequence ID" value="QNM12752.1"/>
    <property type="molecule type" value="Genomic_DNA"/>
</dbReference>
<accession>A0A7G9GPM0</accession>
<keyword evidence="1" id="KW-0812">Transmembrane</keyword>
<evidence type="ECO:0000313" key="3">
    <source>
        <dbReference type="Proteomes" id="UP000515856"/>
    </source>
</evidence>
<proteinExistence type="predicted"/>
<feature type="transmembrane region" description="Helical" evidence="1">
    <location>
        <begin position="92"/>
        <end position="110"/>
    </location>
</feature>
<dbReference type="Proteomes" id="UP000515856">
    <property type="component" value="Chromosome"/>
</dbReference>
<keyword evidence="3" id="KW-1185">Reference proteome</keyword>
<feature type="transmembrane region" description="Helical" evidence="1">
    <location>
        <begin position="12"/>
        <end position="36"/>
    </location>
</feature>
<sequence length="136" mass="15042">METLLKLLLTDMQMILVCYAILLLACASNVVLSLYHNINIAGEQFDGKRLWLGLKKAIVLVIGTLLMVIAVDVATTLLTQYVPNINDQVHDLITVAMICATIGVAAWRYIKDAYNTFINILNGKPNEVADALDHKE</sequence>
<name>A0A7G9GPM0_9FIRM</name>
<dbReference type="KEGG" id="ehn:H9Q80_02035"/>
<evidence type="ECO:0000313" key="2">
    <source>
        <dbReference type="EMBL" id="QNM12752.1"/>
    </source>
</evidence>